<proteinExistence type="predicted"/>
<evidence type="ECO:0000313" key="2">
    <source>
        <dbReference type="Proteomes" id="UP001341840"/>
    </source>
</evidence>
<dbReference type="Proteomes" id="UP001341840">
    <property type="component" value="Unassembled WGS sequence"/>
</dbReference>
<reference evidence="1 2" key="1">
    <citation type="journal article" date="2023" name="Plants (Basel)">
        <title>Bridging the Gap: Combining Genomics and Transcriptomics Approaches to Understand Stylosanthes scabra, an Orphan Legume from the Brazilian Caatinga.</title>
        <authorList>
            <person name="Ferreira-Neto J.R.C."/>
            <person name="da Silva M.D."/>
            <person name="Binneck E."/>
            <person name="de Melo N.F."/>
            <person name="da Silva R.H."/>
            <person name="de Melo A.L.T.M."/>
            <person name="Pandolfi V."/>
            <person name="Bustamante F.O."/>
            <person name="Brasileiro-Vidal A.C."/>
            <person name="Benko-Iseppon A.M."/>
        </authorList>
    </citation>
    <scope>NUCLEOTIDE SEQUENCE [LARGE SCALE GENOMIC DNA]</scope>
    <source>
        <tissue evidence="1">Leaves</tissue>
    </source>
</reference>
<sequence length="62" mass="6837">MPEILTDSQTSTGKCTRSIRPWADWKEGSRWDLAEARSWAEVHASSTLEHGDGAVLVMLGHA</sequence>
<evidence type="ECO:0000313" key="1">
    <source>
        <dbReference type="EMBL" id="MED6172865.1"/>
    </source>
</evidence>
<keyword evidence="2" id="KW-1185">Reference proteome</keyword>
<protein>
    <submittedName>
        <fullName evidence="1">Uncharacterized protein</fullName>
    </submittedName>
</protein>
<dbReference type="EMBL" id="JASCZI010151440">
    <property type="protein sequence ID" value="MED6172865.1"/>
    <property type="molecule type" value="Genomic_DNA"/>
</dbReference>
<organism evidence="1 2">
    <name type="scientific">Stylosanthes scabra</name>
    <dbReference type="NCBI Taxonomy" id="79078"/>
    <lineage>
        <taxon>Eukaryota</taxon>
        <taxon>Viridiplantae</taxon>
        <taxon>Streptophyta</taxon>
        <taxon>Embryophyta</taxon>
        <taxon>Tracheophyta</taxon>
        <taxon>Spermatophyta</taxon>
        <taxon>Magnoliopsida</taxon>
        <taxon>eudicotyledons</taxon>
        <taxon>Gunneridae</taxon>
        <taxon>Pentapetalae</taxon>
        <taxon>rosids</taxon>
        <taxon>fabids</taxon>
        <taxon>Fabales</taxon>
        <taxon>Fabaceae</taxon>
        <taxon>Papilionoideae</taxon>
        <taxon>50 kb inversion clade</taxon>
        <taxon>dalbergioids sensu lato</taxon>
        <taxon>Dalbergieae</taxon>
        <taxon>Pterocarpus clade</taxon>
        <taxon>Stylosanthes</taxon>
    </lineage>
</organism>
<gene>
    <name evidence="1" type="ORF">PIB30_053895</name>
</gene>
<accession>A0ABU6VKC6</accession>
<comment type="caution">
    <text evidence="1">The sequence shown here is derived from an EMBL/GenBank/DDBJ whole genome shotgun (WGS) entry which is preliminary data.</text>
</comment>
<name>A0ABU6VKC6_9FABA</name>